<evidence type="ECO:0000256" key="1">
    <source>
        <dbReference type="SAM" id="MobiDB-lite"/>
    </source>
</evidence>
<organism evidence="2 3">
    <name type="scientific">Streptacidiphilus cavernicola</name>
    <dbReference type="NCBI Taxonomy" id="3342716"/>
    <lineage>
        <taxon>Bacteria</taxon>
        <taxon>Bacillati</taxon>
        <taxon>Actinomycetota</taxon>
        <taxon>Actinomycetes</taxon>
        <taxon>Kitasatosporales</taxon>
        <taxon>Streptomycetaceae</taxon>
        <taxon>Streptacidiphilus</taxon>
    </lineage>
</organism>
<dbReference type="RefSeq" id="WP_157624154.1">
    <property type="nucleotide sequence ID" value="NZ_JBHEZZ010000039.1"/>
</dbReference>
<feature type="region of interest" description="Disordered" evidence="1">
    <location>
        <begin position="66"/>
        <end position="87"/>
    </location>
</feature>
<gene>
    <name evidence="2" type="ORF">ACEZDJ_38315</name>
</gene>
<protein>
    <submittedName>
        <fullName evidence="2">Uncharacterized protein</fullName>
    </submittedName>
</protein>
<feature type="region of interest" description="Disordered" evidence="1">
    <location>
        <begin position="1"/>
        <end position="32"/>
    </location>
</feature>
<keyword evidence="3" id="KW-1185">Reference proteome</keyword>
<sequence length="87" mass="9106">MTESDETDTAASGLPQSPRPWTPRLGDLVHDSSTDRSAVVVALPGDHGPDALTYHLALPGEVDRWSVPGDASTLSPAEDLPPPHLSA</sequence>
<dbReference type="EMBL" id="JBHEZZ010000039">
    <property type="protein sequence ID" value="MFC1407155.1"/>
    <property type="molecule type" value="Genomic_DNA"/>
</dbReference>
<dbReference type="Proteomes" id="UP001592528">
    <property type="component" value="Unassembled WGS sequence"/>
</dbReference>
<evidence type="ECO:0000313" key="2">
    <source>
        <dbReference type="EMBL" id="MFC1407155.1"/>
    </source>
</evidence>
<proteinExistence type="predicted"/>
<accession>A0ABV6V0A5</accession>
<comment type="caution">
    <text evidence="2">The sequence shown here is derived from an EMBL/GenBank/DDBJ whole genome shotgun (WGS) entry which is preliminary data.</text>
</comment>
<evidence type="ECO:0000313" key="3">
    <source>
        <dbReference type="Proteomes" id="UP001592528"/>
    </source>
</evidence>
<reference evidence="2 3" key="1">
    <citation type="submission" date="2024-09" db="EMBL/GenBank/DDBJ databases">
        <authorList>
            <person name="Lee S.D."/>
        </authorList>
    </citation>
    <scope>NUCLEOTIDE SEQUENCE [LARGE SCALE GENOMIC DNA]</scope>
    <source>
        <strain evidence="2 3">N1-5</strain>
    </source>
</reference>
<name>A0ABV6V0A5_9ACTN</name>